<dbReference type="EMBL" id="MN740570">
    <property type="protein sequence ID" value="QHU34439.1"/>
    <property type="molecule type" value="Genomic_DNA"/>
</dbReference>
<organism evidence="1">
    <name type="scientific">viral metagenome</name>
    <dbReference type="NCBI Taxonomy" id="1070528"/>
    <lineage>
        <taxon>unclassified sequences</taxon>
        <taxon>metagenomes</taxon>
        <taxon>organismal metagenomes</taxon>
    </lineage>
</organism>
<dbReference type="AlphaFoldDB" id="A0A6C0LUJ1"/>
<name>A0A6C0LUJ1_9ZZZZ</name>
<reference evidence="1" key="1">
    <citation type="journal article" date="2020" name="Nature">
        <title>Giant virus diversity and host interactions through global metagenomics.</title>
        <authorList>
            <person name="Schulz F."/>
            <person name="Roux S."/>
            <person name="Paez-Espino D."/>
            <person name="Jungbluth S."/>
            <person name="Walsh D.A."/>
            <person name="Denef V.J."/>
            <person name="McMahon K.D."/>
            <person name="Konstantinidis K.T."/>
            <person name="Eloe-Fadrosh E.A."/>
            <person name="Kyrpides N.C."/>
            <person name="Woyke T."/>
        </authorList>
    </citation>
    <scope>NUCLEOTIDE SEQUENCE</scope>
    <source>
        <strain evidence="1">GVMAG-S-1016713-123</strain>
    </source>
</reference>
<protein>
    <submittedName>
        <fullName evidence="1">Uncharacterized protein</fullName>
    </submittedName>
</protein>
<sequence length="146" mass="17323">MGYKYGIWLVYDQTKFNTNHIGHLTIACFMTKEDAYKLYDEIIEKCGDTFEVLIYGKSAFYDSAFYESETNKMCSWGYDGTCEYWDTFKHICEKYKCDFAYIPHTSIEYGFKPKLLKQESTHDTIVKCQVQCVDIRSDFPVDWKFI</sequence>
<proteinExistence type="predicted"/>
<accession>A0A6C0LUJ1</accession>
<evidence type="ECO:0000313" key="1">
    <source>
        <dbReference type="EMBL" id="QHU34439.1"/>
    </source>
</evidence>
<dbReference type="PROSITE" id="PS51257">
    <property type="entry name" value="PROKAR_LIPOPROTEIN"/>
    <property type="match status" value="1"/>
</dbReference>